<accession>A0A9W9YGH0</accession>
<dbReference type="EMBL" id="MU827778">
    <property type="protein sequence ID" value="KAJ7340324.1"/>
    <property type="molecule type" value="Genomic_DNA"/>
</dbReference>
<name>A0A9W9YGH0_9CNID</name>
<organism evidence="1 2">
    <name type="scientific">Desmophyllum pertusum</name>
    <dbReference type="NCBI Taxonomy" id="174260"/>
    <lineage>
        <taxon>Eukaryota</taxon>
        <taxon>Metazoa</taxon>
        <taxon>Cnidaria</taxon>
        <taxon>Anthozoa</taxon>
        <taxon>Hexacorallia</taxon>
        <taxon>Scleractinia</taxon>
        <taxon>Caryophylliina</taxon>
        <taxon>Caryophylliidae</taxon>
        <taxon>Desmophyllum</taxon>
    </lineage>
</organism>
<comment type="caution">
    <text evidence="1">The sequence shown here is derived from an EMBL/GenBank/DDBJ whole genome shotgun (WGS) entry which is preliminary data.</text>
</comment>
<keyword evidence="2" id="KW-1185">Reference proteome</keyword>
<proteinExistence type="predicted"/>
<reference evidence="1" key="1">
    <citation type="submission" date="2023-01" db="EMBL/GenBank/DDBJ databases">
        <title>Genome assembly of the deep-sea coral Lophelia pertusa.</title>
        <authorList>
            <person name="Herrera S."/>
            <person name="Cordes E."/>
        </authorList>
    </citation>
    <scope>NUCLEOTIDE SEQUENCE</scope>
    <source>
        <strain evidence="1">USNM1676648</strain>
        <tissue evidence="1">Polyp</tissue>
    </source>
</reference>
<dbReference type="Proteomes" id="UP001163046">
    <property type="component" value="Unassembled WGS sequence"/>
</dbReference>
<dbReference type="OrthoDB" id="6156608at2759"/>
<sequence>MATILMAAIVRPGDKMEFLLTMPEEDRKDWLKPKKAILTEYRADAASCEQASLARMRVWSVILERLYREAFEIKEETALSEPSQKEITRQFLRGIPQPISSKLQLDYPDESYANLAKQARRIEEVLARTQSLVDKPVSVESPSTPNDSRLDTLCTELANSHIHSVTPFRGTRLGEISPVKVEDETPDINTFTANPPPAAPKQGPVAVNIDSCEVTASEKEEFKLLLDEYRDVFANDDSEVGRTHRTWFNIHTKNQVPVAVKLRRTPFSLRPRLISRSRTWSSGVLSSPPLHRILRLFCSCPKRMAHTVFCADFPPAFCPGVP</sequence>
<evidence type="ECO:0000313" key="1">
    <source>
        <dbReference type="EMBL" id="KAJ7340324.1"/>
    </source>
</evidence>
<evidence type="ECO:0000313" key="2">
    <source>
        <dbReference type="Proteomes" id="UP001163046"/>
    </source>
</evidence>
<gene>
    <name evidence="1" type="ORF">OS493_003060</name>
</gene>
<dbReference type="AlphaFoldDB" id="A0A9W9YGH0"/>
<protein>
    <submittedName>
        <fullName evidence="1">Uncharacterized protein</fullName>
    </submittedName>
</protein>